<dbReference type="KEGG" id="pbas:SMSP2_02353"/>
<dbReference type="EMBL" id="CP019646">
    <property type="protein sequence ID" value="AQQ71974.1"/>
    <property type="molecule type" value="Genomic_DNA"/>
</dbReference>
<evidence type="ECO:0000313" key="2">
    <source>
        <dbReference type="Proteomes" id="UP000188181"/>
    </source>
</evidence>
<dbReference type="STRING" id="1851148.SMSP2_02353"/>
<dbReference type="Proteomes" id="UP000188181">
    <property type="component" value="Chromosome"/>
</dbReference>
<gene>
    <name evidence="1" type="ORF">SMSP2_02353</name>
</gene>
<dbReference type="AlphaFoldDB" id="A0A1Q2MH46"/>
<organism evidence="1 2">
    <name type="scientific">Limihaloglobus sulfuriphilus</name>
    <dbReference type="NCBI Taxonomy" id="1851148"/>
    <lineage>
        <taxon>Bacteria</taxon>
        <taxon>Pseudomonadati</taxon>
        <taxon>Planctomycetota</taxon>
        <taxon>Phycisphaerae</taxon>
        <taxon>Sedimentisphaerales</taxon>
        <taxon>Sedimentisphaeraceae</taxon>
        <taxon>Limihaloglobus</taxon>
    </lineage>
</organism>
<sequence length="491" mass="56119" precursor="true">MTKRIKLTPLFVVFLFLAVSGLNTLYGGELDPMSAKLLSGKTVQADFGFPPYKDRSASSIAEEITANGYDGVYYFVCADSTVRKDIIAELQKREIPVAVMLIATGAYLPANERPEGWEKWKMEFTSDVMDSYQFMSFVHKDYAEWMKHRVVRLINDCGFDGFTFAEAMYPIADGLERENVLYGDISPAFRQAFKKDTGNSVFPEFVDTAKANYYKKIPDVYNDLVEYRIKTVNDFYDEVVNGQGGVREKCPGKFVATWTLGISLPQGLEKLREWEGNDIPSMIRRVKPDMHFIQTHAPDWTNPQLKPDYPGTYKPFFDAVKQTDPQMPVGFQADFVSHEDIRRSPQWVKRFYEVCGRMDIDSTTYYVFGLRWNVYHEPPRLCSVKQIWKDTLVLSFDQRISKDCERIVAGRKMITDDKGTQYSVKDAAVDGSLLKLVLDKDICGAKEAKVLLEGIKDDPAYRFERQGPWQPMPKGETNVIEKGVCLTLPVE</sequence>
<name>A0A1Q2MH46_9BACT</name>
<reference evidence="2" key="1">
    <citation type="submission" date="2017-02" db="EMBL/GenBank/DDBJ databases">
        <title>Comparative genomics and description of representatives of a novel lineage of planctomycetes thriving in anoxic sediments.</title>
        <authorList>
            <person name="Spring S."/>
            <person name="Bunk B."/>
            <person name="Sproer C."/>
        </authorList>
    </citation>
    <scope>NUCLEOTIDE SEQUENCE [LARGE SCALE GENOMIC DNA]</scope>
    <source>
        <strain evidence="2">SM-Chi-D1</strain>
    </source>
</reference>
<accession>A0A1Q2MH46</accession>
<evidence type="ECO:0000313" key="1">
    <source>
        <dbReference type="EMBL" id="AQQ71974.1"/>
    </source>
</evidence>
<keyword evidence="2" id="KW-1185">Reference proteome</keyword>
<dbReference type="OrthoDB" id="5171802at2"/>
<dbReference type="RefSeq" id="WP_146684214.1">
    <property type="nucleotide sequence ID" value="NZ_CP019646.1"/>
</dbReference>
<proteinExistence type="predicted"/>
<protein>
    <submittedName>
        <fullName evidence="1">Uncharacterized protein</fullName>
    </submittedName>
</protein>